<evidence type="ECO:0000256" key="20">
    <source>
        <dbReference type="RuleBase" id="RU366027"/>
    </source>
</evidence>
<dbReference type="Pfam" id="PF02253">
    <property type="entry name" value="PLA1"/>
    <property type="match status" value="1"/>
</dbReference>
<sequence length="303" mass="34940">MRLTVLLLCLGVLPRTLHAADILGPDVPPSAEPPAPSGVPMATPEDSARQGGRNIFENLGRSDRFTLVSETPGLSFHKPIYLLPLTWSDDFQGDETELIFQISLKQRLFNRNFFFGYTQKSFWQVYNTDDSRPFRETNYNPEFFYRWKPEWHSAPGLGFDVGIDHESNGSELPESRSWNRLIGAAFYETGRQLLHLRLWYRLPEDDDREIDDPKRDDNPDIYRYYGYGELRWQRRLFGESGHSAAVMLRGNPSTGYGAVSVNYSAPFSDWAFWNLSIWHGYGESLIDYDRSTTRIGLGFMLAR</sequence>
<dbReference type="EC" id="3.1.1.32" evidence="5 20"/>
<evidence type="ECO:0000256" key="6">
    <source>
        <dbReference type="ARBA" id="ARBA00013278"/>
    </source>
</evidence>
<comment type="catalytic activity">
    <reaction evidence="1 20">
        <text>a 1,2-diacyl-sn-glycero-3-phosphocholine + H2O = a 2-acyl-sn-glycero-3-phosphocholine + a fatty acid + H(+)</text>
        <dbReference type="Rhea" id="RHEA:18689"/>
        <dbReference type="ChEBI" id="CHEBI:15377"/>
        <dbReference type="ChEBI" id="CHEBI:15378"/>
        <dbReference type="ChEBI" id="CHEBI:28868"/>
        <dbReference type="ChEBI" id="CHEBI:57643"/>
        <dbReference type="ChEBI" id="CHEBI:57875"/>
        <dbReference type="EC" id="3.1.1.32"/>
    </reaction>
</comment>
<gene>
    <name evidence="22" type="ORF">C8D93_103424</name>
</gene>
<reference evidence="22 23" key="1">
    <citation type="submission" date="2018-04" db="EMBL/GenBank/DDBJ databases">
        <title>Genomic Encyclopedia of Type Strains, Phase IV (KMG-IV): sequencing the most valuable type-strain genomes for metagenomic binning, comparative biology and taxonomic classification.</title>
        <authorList>
            <person name="Goeker M."/>
        </authorList>
    </citation>
    <scope>NUCLEOTIDE SEQUENCE [LARGE SCALE GENOMIC DNA]</scope>
    <source>
        <strain evidence="22 23">DSM 104150</strain>
    </source>
</reference>
<comment type="subunit">
    <text evidence="4 20">Homodimer; dimerization is reversible, and the dimeric form is the active one.</text>
</comment>
<feature type="compositionally biased region" description="Pro residues" evidence="21">
    <location>
        <begin position="26"/>
        <end position="37"/>
    </location>
</feature>
<dbReference type="PRINTS" id="PR01486">
    <property type="entry name" value="PHPHLIPASEA1"/>
</dbReference>
<evidence type="ECO:0000256" key="10">
    <source>
        <dbReference type="ARBA" id="ARBA00022723"/>
    </source>
</evidence>
<dbReference type="InterPro" id="IPR003187">
    <property type="entry name" value="PLipase_A1"/>
</dbReference>
<evidence type="ECO:0000256" key="21">
    <source>
        <dbReference type="SAM" id="MobiDB-lite"/>
    </source>
</evidence>
<comment type="subcellular location">
    <subcellularLocation>
        <location evidence="20">Cell outer membrane</location>
        <topology evidence="20">Multi-pass membrane protein</topology>
    </subcellularLocation>
    <text evidence="20">One of the very few enzymes located there.</text>
</comment>
<dbReference type="AlphaFoldDB" id="A0A318EH09"/>
<evidence type="ECO:0000256" key="16">
    <source>
        <dbReference type="ARBA" id="ARBA00023136"/>
    </source>
</evidence>
<feature type="active site" description="Proton acceptor" evidence="18">
    <location>
        <position position="165"/>
    </location>
</feature>
<keyword evidence="17 20" id="KW-0998">Cell outer membrane</keyword>
<evidence type="ECO:0000256" key="14">
    <source>
        <dbReference type="ARBA" id="ARBA00022963"/>
    </source>
</evidence>
<evidence type="ECO:0000256" key="17">
    <source>
        <dbReference type="ARBA" id="ARBA00023237"/>
    </source>
</evidence>
<proteinExistence type="inferred from homology"/>
<evidence type="ECO:0000256" key="1">
    <source>
        <dbReference type="ARBA" id="ARBA00000111"/>
    </source>
</evidence>
<keyword evidence="9" id="KW-0812">Transmembrane</keyword>
<keyword evidence="8" id="KW-1134">Transmembrane beta strand</keyword>
<dbReference type="GO" id="GO:0016042">
    <property type="term" value="P:lipid catabolic process"/>
    <property type="evidence" value="ECO:0007669"/>
    <property type="project" value="UniProtKB-KW"/>
</dbReference>
<comment type="similarity">
    <text evidence="3 20">Belongs to the phospholipase A1 family.</text>
</comment>
<comment type="cofactor">
    <cofactor evidence="20">
        <name>Ca(2+)</name>
        <dbReference type="ChEBI" id="CHEBI:29108"/>
    </cofactor>
    <text evidence="20">Binds 1 Ca(2+) ion per monomer. In the dimeric form the Ca(2+) is bound by different amino acids with binding of each Ca(2+) shared with ligands coming from each monomer. The Ca(2+) ion may have a role in catalysis.</text>
</comment>
<evidence type="ECO:0000313" key="23">
    <source>
        <dbReference type="Proteomes" id="UP000248330"/>
    </source>
</evidence>
<accession>A0A318EH09</accession>
<dbReference type="GO" id="GO:0008970">
    <property type="term" value="F:phospholipase A1 activity"/>
    <property type="evidence" value="ECO:0007669"/>
    <property type="project" value="UniProtKB-EC"/>
</dbReference>
<dbReference type="RefSeq" id="WP_110264743.1">
    <property type="nucleotide sequence ID" value="NZ_CAWNXA010000003.1"/>
</dbReference>
<evidence type="ECO:0000256" key="18">
    <source>
        <dbReference type="PIRSR" id="PIRSR603187-1"/>
    </source>
</evidence>
<comment type="catalytic activity">
    <reaction evidence="2 20">
        <text>a 1,2-diacyl-sn-glycero-3-phosphocholine + H2O = a 1-acyl-sn-glycero-3-phosphocholine + a fatty acid + H(+)</text>
        <dbReference type="Rhea" id="RHEA:15801"/>
        <dbReference type="ChEBI" id="CHEBI:15377"/>
        <dbReference type="ChEBI" id="CHEBI:15378"/>
        <dbReference type="ChEBI" id="CHEBI:28868"/>
        <dbReference type="ChEBI" id="CHEBI:57643"/>
        <dbReference type="ChEBI" id="CHEBI:58168"/>
        <dbReference type="EC" id="3.1.1.4"/>
    </reaction>
</comment>
<evidence type="ECO:0000313" key="22">
    <source>
        <dbReference type="EMBL" id="PXV69848.1"/>
    </source>
</evidence>
<dbReference type="GO" id="GO:0046872">
    <property type="term" value="F:metal ion binding"/>
    <property type="evidence" value="ECO:0007669"/>
    <property type="project" value="UniProtKB-KW"/>
</dbReference>
<feature type="binding site" description="in dimeric form" evidence="19">
    <location>
        <position position="217"/>
    </location>
    <ligand>
        <name>Ca(2+)</name>
        <dbReference type="ChEBI" id="CHEBI:29108"/>
        <label>1</label>
    </ligand>
</feature>
<evidence type="ECO:0000256" key="19">
    <source>
        <dbReference type="PIRSR" id="PIRSR603187-2"/>
    </source>
</evidence>
<evidence type="ECO:0000256" key="11">
    <source>
        <dbReference type="ARBA" id="ARBA00022729"/>
    </source>
</evidence>
<dbReference type="Proteomes" id="UP000248330">
    <property type="component" value="Unassembled WGS sequence"/>
</dbReference>
<keyword evidence="15 20" id="KW-0443">Lipid metabolism</keyword>
<keyword evidence="13 19" id="KW-0106">Calcium</keyword>
<dbReference type="EC" id="3.1.1.4" evidence="6 20"/>
<comment type="function">
    <text evidence="20">Hydrolysis of phosphatidylcholine with phospholipase A2 (EC 3.1.1.4) and phospholipase A1 (EC 3.1.1.32) activities.</text>
</comment>
<evidence type="ECO:0000256" key="4">
    <source>
        <dbReference type="ARBA" id="ARBA00011702"/>
    </source>
</evidence>
<feature type="active site" description="Nucleophile" evidence="18">
    <location>
        <position position="167"/>
    </location>
</feature>
<comment type="caution">
    <text evidence="22">The sequence shown here is derived from an EMBL/GenBank/DDBJ whole genome shotgun (WGS) entry which is preliminary data.</text>
</comment>
<dbReference type="PANTHER" id="PTHR40457">
    <property type="entry name" value="PHOSPHOLIPASE A1"/>
    <property type="match status" value="1"/>
</dbReference>
<dbReference type="SUPFAM" id="SSF56931">
    <property type="entry name" value="Outer membrane phospholipase A (OMPLA)"/>
    <property type="match status" value="1"/>
</dbReference>
<keyword evidence="10 19" id="KW-0479">Metal-binding</keyword>
<keyword evidence="16" id="KW-0472">Membrane</keyword>
<evidence type="ECO:0000256" key="2">
    <source>
        <dbReference type="ARBA" id="ARBA00001604"/>
    </source>
</evidence>
<evidence type="ECO:0000256" key="13">
    <source>
        <dbReference type="ARBA" id="ARBA00022837"/>
    </source>
</evidence>
<evidence type="ECO:0000256" key="15">
    <source>
        <dbReference type="ARBA" id="ARBA00023098"/>
    </source>
</evidence>
<dbReference type="InterPro" id="IPR036541">
    <property type="entry name" value="PLipase_A1_sf"/>
</dbReference>
<dbReference type="EMBL" id="QICN01000003">
    <property type="protein sequence ID" value="PXV69848.1"/>
    <property type="molecule type" value="Genomic_DNA"/>
</dbReference>
<keyword evidence="12 20" id="KW-0378">Hydrolase</keyword>
<dbReference type="GO" id="GO:0009279">
    <property type="term" value="C:cell outer membrane"/>
    <property type="evidence" value="ECO:0007669"/>
    <property type="project" value="UniProtKB-SubCell"/>
</dbReference>
<evidence type="ECO:0000256" key="5">
    <source>
        <dbReference type="ARBA" id="ARBA00013179"/>
    </source>
</evidence>
<feature type="signal peptide" evidence="20">
    <location>
        <begin position="1"/>
        <end position="19"/>
    </location>
</feature>
<keyword evidence="23" id="KW-1185">Reference proteome</keyword>
<feature type="chain" id="PRO_5019609656" description="Phospholipase A1" evidence="20">
    <location>
        <begin position="20"/>
        <end position="303"/>
    </location>
</feature>
<feature type="binding site" description="in dimeric form" evidence="19">
    <location>
        <position position="175"/>
    </location>
    <ligand>
        <name>Ca(2+)</name>
        <dbReference type="ChEBI" id="CHEBI:29108"/>
        <label>1</label>
    </ligand>
</feature>
<evidence type="ECO:0000256" key="12">
    <source>
        <dbReference type="ARBA" id="ARBA00022801"/>
    </source>
</evidence>
<organism evidence="22 23">
    <name type="scientific">Sinimarinibacterium flocculans</name>
    <dbReference type="NCBI Taxonomy" id="985250"/>
    <lineage>
        <taxon>Bacteria</taxon>
        <taxon>Pseudomonadati</taxon>
        <taxon>Pseudomonadota</taxon>
        <taxon>Gammaproteobacteria</taxon>
        <taxon>Nevskiales</taxon>
        <taxon>Nevskiaceae</taxon>
        <taxon>Sinimarinibacterium</taxon>
    </lineage>
</organism>
<evidence type="ECO:0000256" key="8">
    <source>
        <dbReference type="ARBA" id="ARBA00022452"/>
    </source>
</evidence>
<dbReference type="GO" id="GO:0004623">
    <property type="term" value="F:phospholipase A2 activity"/>
    <property type="evidence" value="ECO:0007669"/>
    <property type="project" value="UniProtKB-EC"/>
</dbReference>
<protein>
    <recommendedName>
        <fullName evidence="7 20">Phospholipase A1</fullName>
        <ecNumber evidence="5 20">3.1.1.32</ecNumber>
        <ecNumber evidence="6 20">3.1.1.4</ecNumber>
    </recommendedName>
    <alternativeName>
        <fullName evidence="20">Phosphatidylcholine 1-acylhydrolase</fullName>
    </alternativeName>
</protein>
<evidence type="ECO:0000256" key="9">
    <source>
        <dbReference type="ARBA" id="ARBA00022692"/>
    </source>
</evidence>
<feature type="region of interest" description="Disordered" evidence="21">
    <location>
        <begin position="24"/>
        <end position="53"/>
    </location>
</feature>
<dbReference type="OrthoDB" id="188433at2"/>
<keyword evidence="14 20" id="KW-0442">Lipid degradation</keyword>
<keyword evidence="11 20" id="KW-0732">Signal</keyword>
<dbReference type="PANTHER" id="PTHR40457:SF1">
    <property type="entry name" value="PHOSPHOLIPASE A1"/>
    <property type="match status" value="1"/>
</dbReference>
<dbReference type="Gene3D" id="2.40.230.10">
    <property type="entry name" value="Phospholipase A1"/>
    <property type="match status" value="1"/>
</dbReference>
<name>A0A318EH09_9GAMM</name>
<feature type="binding site" description="in dimeric form" evidence="19">
    <location>
        <position position="131"/>
    </location>
    <ligand>
        <name>Ca(2+)</name>
        <dbReference type="ChEBI" id="CHEBI:29108"/>
        <label>1</label>
    </ligand>
</feature>
<evidence type="ECO:0000256" key="7">
    <source>
        <dbReference type="ARBA" id="ARBA00021726"/>
    </source>
</evidence>
<evidence type="ECO:0000256" key="3">
    <source>
        <dbReference type="ARBA" id="ARBA00010525"/>
    </source>
</evidence>